<evidence type="ECO:0000313" key="3">
    <source>
        <dbReference type="Proteomes" id="UP001303115"/>
    </source>
</evidence>
<gene>
    <name evidence="2" type="ORF">C8A01DRAFT_18735</name>
</gene>
<name>A0AAN6PBN3_9PEZI</name>
<dbReference type="Proteomes" id="UP001303115">
    <property type="component" value="Unassembled WGS sequence"/>
</dbReference>
<dbReference type="InterPro" id="IPR001810">
    <property type="entry name" value="F-box_dom"/>
</dbReference>
<proteinExistence type="predicted"/>
<keyword evidence="3" id="KW-1185">Reference proteome</keyword>
<comment type="caution">
    <text evidence="2">The sequence shown here is derived from an EMBL/GenBank/DDBJ whole genome shotgun (WGS) entry which is preliminary data.</text>
</comment>
<organism evidence="2 3">
    <name type="scientific">Parachaetomium inaequale</name>
    <dbReference type="NCBI Taxonomy" id="2588326"/>
    <lineage>
        <taxon>Eukaryota</taxon>
        <taxon>Fungi</taxon>
        <taxon>Dikarya</taxon>
        <taxon>Ascomycota</taxon>
        <taxon>Pezizomycotina</taxon>
        <taxon>Sordariomycetes</taxon>
        <taxon>Sordariomycetidae</taxon>
        <taxon>Sordariales</taxon>
        <taxon>Chaetomiaceae</taxon>
        <taxon>Parachaetomium</taxon>
    </lineage>
</organism>
<feature type="domain" description="F-box" evidence="1">
    <location>
        <begin position="33"/>
        <end position="80"/>
    </location>
</feature>
<evidence type="ECO:0000313" key="2">
    <source>
        <dbReference type="EMBL" id="KAK4034475.1"/>
    </source>
</evidence>
<sequence>MPDETLETRLIRLEVGTGGISASQPAPQTSSAPPSLEDLPFEIQRLILSQAPTLDTLSALAHASPQFYRVYVQDRRWILRHFVEQTLACVLVDAHAAYLSGGDEFQQTRTEPLLWNFLHSYQHRRTTIAASDLAMQLPLEDVIQLARFHRSVIEPLTERYSIWALAALSSSPEDYPLSRTETRRIQRALYRYEIFCNVCGSRGEGCSAPRYIRDETQRTRVLALFPAWQIEEILCVHEFAKDTYGSVFDRVAWDLDEERNPRYRHIDMTSVSEDLLLFRYPECYINEEPLESILRHGLSVLSAVFNIADHDKLVELVRQSIISVRGDHRGGRYSKWIDYIILSDYQDTRRQLWYSEHDAAQDRKEKTPFDKDSPDLPPLAWVTFWKGEASNFFGNYVPATFRRWGFVMWDGPRLEASGALGHMEVQGGWPGGDPREDPFDYPTPYAEAWTGDV</sequence>
<evidence type="ECO:0000259" key="1">
    <source>
        <dbReference type="PROSITE" id="PS50181"/>
    </source>
</evidence>
<dbReference type="EMBL" id="MU854478">
    <property type="protein sequence ID" value="KAK4034475.1"/>
    <property type="molecule type" value="Genomic_DNA"/>
</dbReference>
<dbReference type="PROSITE" id="PS50181">
    <property type="entry name" value="FBOX"/>
    <property type="match status" value="1"/>
</dbReference>
<protein>
    <recommendedName>
        <fullName evidence="1">F-box domain-containing protein</fullName>
    </recommendedName>
</protein>
<accession>A0AAN6PBN3</accession>
<dbReference type="AlphaFoldDB" id="A0AAN6PBN3"/>
<reference evidence="3" key="1">
    <citation type="journal article" date="2023" name="Mol. Phylogenet. Evol.">
        <title>Genome-scale phylogeny and comparative genomics of the fungal order Sordariales.</title>
        <authorList>
            <person name="Hensen N."/>
            <person name="Bonometti L."/>
            <person name="Westerberg I."/>
            <person name="Brannstrom I.O."/>
            <person name="Guillou S."/>
            <person name="Cros-Aarteil S."/>
            <person name="Calhoun S."/>
            <person name="Haridas S."/>
            <person name="Kuo A."/>
            <person name="Mondo S."/>
            <person name="Pangilinan J."/>
            <person name="Riley R."/>
            <person name="LaButti K."/>
            <person name="Andreopoulos B."/>
            <person name="Lipzen A."/>
            <person name="Chen C."/>
            <person name="Yan M."/>
            <person name="Daum C."/>
            <person name="Ng V."/>
            <person name="Clum A."/>
            <person name="Steindorff A."/>
            <person name="Ohm R.A."/>
            <person name="Martin F."/>
            <person name="Silar P."/>
            <person name="Natvig D.O."/>
            <person name="Lalanne C."/>
            <person name="Gautier V."/>
            <person name="Ament-Velasquez S.L."/>
            <person name="Kruys A."/>
            <person name="Hutchinson M.I."/>
            <person name="Powell A.J."/>
            <person name="Barry K."/>
            <person name="Miller A.N."/>
            <person name="Grigoriev I.V."/>
            <person name="Debuchy R."/>
            <person name="Gladieux P."/>
            <person name="Hiltunen Thoren M."/>
            <person name="Johannesson H."/>
        </authorList>
    </citation>
    <scope>NUCLEOTIDE SEQUENCE [LARGE SCALE GENOMIC DNA]</scope>
    <source>
        <strain evidence="3">CBS 284.82</strain>
    </source>
</reference>